<dbReference type="PANTHER" id="PTHR43369:SF2">
    <property type="entry name" value="PHOSPHORIBOSYLGLYCINAMIDE FORMYLTRANSFERASE"/>
    <property type="match status" value="1"/>
</dbReference>
<gene>
    <name evidence="6" type="primary">purN</name>
    <name evidence="8" type="ORF">BC6307_00155</name>
</gene>
<dbReference type="PROSITE" id="PS00373">
    <property type="entry name" value="GART"/>
    <property type="match status" value="1"/>
</dbReference>
<name>A0A223KKA5_9BACI</name>
<dbReference type="GO" id="GO:0006189">
    <property type="term" value="P:'de novo' IMP biosynthetic process"/>
    <property type="evidence" value="ECO:0007669"/>
    <property type="project" value="UniProtKB-UniRule"/>
</dbReference>
<accession>A0A223KKA5</accession>
<dbReference type="EMBL" id="CP018866">
    <property type="protein sequence ID" value="AST89793.1"/>
    <property type="molecule type" value="Genomic_DNA"/>
</dbReference>
<dbReference type="GO" id="GO:0005829">
    <property type="term" value="C:cytosol"/>
    <property type="evidence" value="ECO:0007669"/>
    <property type="project" value="TreeGrafter"/>
</dbReference>
<evidence type="ECO:0000259" key="7">
    <source>
        <dbReference type="Pfam" id="PF00551"/>
    </source>
</evidence>
<dbReference type="InterPro" id="IPR004607">
    <property type="entry name" value="GART"/>
</dbReference>
<comment type="function">
    <text evidence="6">Catalyzes the transfer of a formyl group from 10-formyltetrahydrofolate to 5-phospho-ribosyl-glycinamide (GAR), producing 5-phospho-ribosyl-N-formylglycinamide (FGAR) and tetrahydrofolate.</text>
</comment>
<dbReference type="UniPathway" id="UPA00074">
    <property type="reaction ID" value="UER00126"/>
</dbReference>
<dbReference type="InterPro" id="IPR036477">
    <property type="entry name" value="Formyl_transf_N_sf"/>
</dbReference>
<dbReference type="Pfam" id="PF00551">
    <property type="entry name" value="Formyl_trans_N"/>
    <property type="match status" value="1"/>
</dbReference>
<dbReference type="AlphaFoldDB" id="A0A223KKA5"/>
<dbReference type="PANTHER" id="PTHR43369">
    <property type="entry name" value="PHOSPHORIBOSYLGLYCINAMIDE FORMYLTRANSFERASE"/>
    <property type="match status" value="1"/>
</dbReference>
<dbReference type="KEGG" id="bcoh:BC6307_00155"/>
<dbReference type="InterPro" id="IPR001555">
    <property type="entry name" value="GART_AS"/>
</dbReference>
<feature type="domain" description="Formyl transferase N-terminal" evidence="7">
    <location>
        <begin position="3"/>
        <end position="182"/>
    </location>
</feature>
<dbReference type="RefSeq" id="WP_066417259.1">
    <property type="nucleotide sequence ID" value="NZ_CP018866.1"/>
</dbReference>
<dbReference type="STRING" id="1314751.GCA_001591425_02790"/>
<proteinExistence type="inferred from homology"/>
<feature type="binding site" evidence="6">
    <location>
        <position position="107"/>
    </location>
    <ligand>
        <name>(6R)-10-formyltetrahydrofolate</name>
        <dbReference type="ChEBI" id="CHEBI:195366"/>
    </ligand>
</feature>
<feature type="active site" description="Proton donor" evidence="6">
    <location>
        <position position="109"/>
    </location>
</feature>
<keyword evidence="3 6" id="KW-0658">Purine biosynthesis</keyword>
<evidence type="ECO:0000256" key="5">
    <source>
        <dbReference type="ARBA" id="ARBA00047664"/>
    </source>
</evidence>
<reference evidence="8 9" key="1">
    <citation type="submission" date="2016-12" db="EMBL/GenBank/DDBJ databases">
        <title>The whole genome sequencing and assembly of Bacillus cohnii DSM 6307T strain.</title>
        <authorList>
            <person name="Lee Y.-J."/>
            <person name="Yi H."/>
            <person name="Bahn Y.-S."/>
            <person name="Kim J.F."/>
            <person name="Lee D.-W."/>
        </authorList>
    </citation>
    <scope>NUCLEOTIDE SEQUENCE [LARGE SCALE GENOMIC DNA]</scope>
    <source>
        <strain evidence="8 9">DSM 6307</strain>
    </source>
</reference>
<feature type="site" description="Raises pKa of active site His" evidence="6">
    <location>
        <position position="145"/>
    </location>
</feature>
<evidence type="ECO:0000256" key="3">
    <source>
        <dbReference type="ARBA" id="ARBA00022755"/>
    </source>
</evidence>
<comment type="similarity">
    <text evidence="4 6">Belongs to the GART family.</text>
</comment>
<evidence type="ECO:0000256" key="2">
    <source>
        <dbReference type="ARBA" id="ARBA00022679"/>
    </source>
</evidence>
<protein>
    <recommendedName>
        <fullName evidence="6">Phosphoribosylglycinamide formyltransferase</fullName>
        <ecNumber evidence="6">2.1.2.2</ecNumber>
    </recommendedName>
    <alternativeName>
        <fullName evidence="6">5'-phosphoribosylglycinamide transformylase</fullName>
    </alternativeName>
    <alternativeName>
        <fullName evidence="6">GAR transformylase</fullName>
        <shortName evidence="6">GART</shortName>
    </alternativeName>
</protein>
<dbReference type="CDD" id="cd08645">
    <property type="entry name" value="FMT_core_GART"/>
    <property type="match status" value="1"/>
</dbReference>
<feature type="binding site" evidence="6">
    <location>
        <begin position="90"/>
        <end position="93"/>
    </location>
    <ligand>
        <name>(6R)-10-formyltetrahydrofolate</name>
        <dbReference type="ChEBI" id="CHEBI:195366"/>
    </ligand>
</feature>
<dbReference type="SUPFAM" id="SSF53328">
    <property type="entry name" value="Formyltransferase"/>
    <property type="match status" value="1"/>
</dbReference>
<sequence>MIKMAIFASGSGSNFRAIVEACRNGSLEAVPTLLVCDKQDAKVVERANEENIPTFVFSPKEYESKVAFENAILHELRAHNIEWIVLAGYMRLIGATLLSAYPKKIVNVHPSLLPDFPGLDAVGQALKEGVGKTGVTIHFVDEGMDTGPIIAQGEVEILPFDTRETLQQRIQQLEHELYPKTLQNILHTERSLTKR</sequence>
<dbReference type="EC" id="2.1.2.2" evidence="6"/>
<dbReference type="HAMAP" id="MF_01930">
    <property type="entry name" value="PurN"/>
    <property type="match status" value="1"/>
</dbReference>
<keyword evidence="9" id="KW-1185">Reference proteome</keyword>
<evidence type="ECO:0000256" key="6">
    <source>
        <dbReference type="HAMAP-Rule" id="MF_01930"/>
    </source>
</evidence>
<dbReference type="Gene3D" id="3.40.50.170">
    <property type="entry name" value="Formyl transferase, N-terminal domain"/>
    <property type="match status" value="1"/>
</dbReference>
<comment type="pathway">
    <text evidence="1 6">Purine metabolism; IMP biosynthesis via de novo pathway; N(2)-formyl-N(1)-(5-phospho-D-ribosyl)glycinamide from N(1)-(5-phospho-D-ribosyl)glycinamide (10-formyl THF route): step 1/1.</text>
</comment>
<dbReference type="NCBIfam" id="TIGR00639">
    <property type="entry name" value="PurN"/>
    <property type="match status" value="1"/>
</dbReference>
<feature type="binding site" evidence="6">
    <location>
        <begin position="12"/>
        <end position="14"/>
    </location>
    <ligand>
        <name>N(1)-(5-phospho-beta-D-ribosyl)glycinamide</name>
        <dbReference type="ChEBI" id="CHEBI:143788"/>
    </ligand>
</feature>
<dbReference type="FunFam" id="3.40.50.170:FF:000007">
    <property type="entry name" value="Phosphoribosylglycinamide formyltransferase"/>
    <property type="match status" value="1"/>
</dbReference>
<evidence type="ECO:0000256" key="1">
    <source>
        <dbReference type="ARBA" id="ARBA00005054"/>
    </source>
</evidence>
<organism evidence="8 9">
    <name type="scientific">Sutcliffiella cohnii</name>
    <dbReference type="NCBI Taxonomy" id="33932"/>
    <lineage>
        <taxon>Bacteria</taxon>
        <taxon>Bacillati</taxon>
        <taxon>Bacillota</taxon>
        <taxon>Bacilli</taxon>
        <taxon>Bacillales</taxon>
        <taxon>Bacillaceae</taxon>
        <taxon>Sutcliffiella</taxon>
    </lineage>
</organism>
<dbReference type="InterPro" id="IPR002376">
    <property type="entry name" value="Formyl_transf_N"/>
</dbReference>
<comment type="catalytic activity">
    <reaction evidence="5 6">
        <text>N(1)-(5-phospho-beta-D-ribosyl)glycinamide + (6R)-10-formyltetrahydrofolate = N(2)-formyl-N(1)-(5-phospho-beta-D-ribosyl)glycinamide + (6S)-5,6,7,8-tetrahydrofolate + H(+)</text>
        <dbReference type="Rhea" id="RHEA:15053"/>
        <dbReference type="ChEBI" id="CHEBI:15378"/>
        <dbReference type="ChEBI" id="CHEBI:57453"/>
        <dbReference type="ChEBI" id="CHEBI:143788"/>
        <dbReference type="ChEBI" id="CHEBI:147286"/>
        <dbReference type="ChEBI" id="CHEBI:195366"/>
        <dbReference type="EC" id="2.1.2.2"/>
    </reaction>
</comment>
<evidence type="ECO:0000256" key="4">
    <source>
        <dbReference type="ARBA" id="ARBA00038440"/>
    </source>
</evidence>
<feature type="binding site" evidence="6">
    <location>
        <position position="65"/>
    </location>
    <ligand>
        <name>(6R)-10-formyltetrahydrofolate</name>
        <dbReference type="ChEBI" id="CHEBI:195366"/>
    </ligand>
</feature>
<evidence type="ECO:0000313" key="8">
    <source>
        <dbReference type="EMBL" id="AST89793.1"/>
    </source>
</evidence>
<dbReference type="Proteomes" id="UP000215224">
    <property type="component" value="Chromosome"/>
</dbReference>
<keyword evidence="2 6" id="KW-0808">Transferase</keyword>
<evidence type="ECO:0000313" key="9">
    <source>
        <dbReference type="Proteomes" id="UP000215224"/>
    </source>
</evidence>
<dbReference type="GO" id="GO:0004644">
    <property type="term" value="F:phosphoribosylglycinamide formyltransferase activity"/>
    <property type="evidence" value="ECO:0007669"/>
    <property type="project" value="UniProtKB-UniRule"/>
</dbReference>